<evidence type="ECO:0000259" key="3">
    <source>
        <dbReference type="Pfam" id="PF13628"/>
    </source>
</evidence>
<accession>A0A5B8YHA3</accession>
<name>A0A4Y6Q3G6_PERCE</name>
<evidence type="ECO:0000256" key="2">
    <source>
        <dbReference type="SAM" id="SignalP"/>
    </source>
</evidence>
<feature type="chain" id="PRO_5030106926" evidence="2">
    <location>
        <begin position="27"/>
        <end position="235"/>
    </location>
</feature>
<dbReference type="PANTHER" id="PTHR38593:SF1">
    <property type="entry name" value="BLR2558 PROTEIN"/>
    <property type="match status" value="1"/>
</dbReference>
<evidence type="ECO:0000256" key="1">
    <source>
        <dbReference type="SAM" id="MobiDB-lite"/>
    </source>
</evidence>
<evidence type="ECO:0000313" key="5">
    <source>
        <dbReference type="Proteomes" id="UP000315995"/>
    </source>
</evidence>
<dbReference type="PROSITE" id="PS51257">
    <property type="entry name" value="PROKAR_LIPOPROTEIN"/>
    <property type="match status" value="1"/>
</dbReference>
<dbReference type="Pfam" id="PF13628">
    <property type="entry name" value="DUF4142"/>
    <property type="match status" value="1"/>
</dbReference>
<keyword evidence="5" id="KW-1185">Reference proteome</keyword>
<feature type="signal peptide" evidence="2">
    <location>
        <begin position="1"/>
        <end position="26"/>
    </location>
</feature>
<feature type="domain" description="DUF4142" evidence="3">
    <location>
        <begin position="51"/>
        <end position="188"/>
    </location>
</feature>
<reference evidence="4 5" key="1">
    <citation type="submission" date="2019-06" db="EMBL/GenBank/DDBJ databases">
        <title>Persicimonas caeni gen. nov., sp. nov., a predatory bacterium isolated from solar saltern.</title>
        <authorList>
            <person name="Wang S."/>
        </authorList>
    </citation>
    <scope>NUCLEOTIDE SEQUENCE [LARGE SCALE GENOMIC DNA]</scope>
    <source>
        <strain evidence="4 5">YN101</strain>
    </source>
</reference>
<feature type="region of interest" description="Disordered" evidence="1">
    <location>
        <begin position="191"/>
        <end position="235"/>
    </location>
</feature>
<organism evidence="4 5">
    <name type="scientific">Persicimonas caeni</name>
    <dbReference type="NCBI Taxonomy" id="2292766"/>
    <lineage>
        <taxon>Bacteria</taxon>
        <taxon>Deltaproteobacteria</taxon>
        <taxon>Bradymonadales</taxon>
        <taxon>Bradymonadaceae</taxon>
        <taxon>Persicimonas</taxon>
    </lineage>
</organism>
<keyword evidence="2" id="KW-0732">Signal</keyword>
<dbReference type="PANTHER" id="PTHR38593">
    <property type="entry name" value="BLR2558 PROTEIN"/>
    <property type="match status" value="1"/>
</dbReference>
<sequence>MKKRRIVQLLALVLTVAMGTFGCATGGEETETTMEPSEPTAQQMQAMDSGQILYVLQTVNDAEISQARMAMRRSQNPEIQTTAEMIIADHQALNQRIQDVAEQTDAQMSESQLSRDISNKVSQVEQRLEGLSGEEFDREFMRSQVELHDIALSTAQNELMPAAQDAQVQQVLSDASTRFEQHLTLARQGYQQMQDEAIGGGPEEDQEKMDRDEIEQDEIDEDEMDKEKMDDDQWQ</sequence>
<dbReference type="RefSeq" id="WP_141200989.1">
    <property type="nucleotide sequence ID" value="NZ_CP041186.1"/>
</dbReference>
<proteinExistence type="predicted"/>
<dbReference type="Proteomes" id="UP000315995">
    <property type="component" value="Chromosome"/>
</dbReference>
<dbReference type="InterPro" id="IPR012347">
    <property type="entry name" value="Ferritin-like"/>
</dbReference>
<dbReference type="EMBL" id="CP041186">
    <property type="protein sequence ID" value="QDG54545.1"/>
    <property type="molecule type" value="Genomic_DNA"/>
</dbReference>
<accession>A0A4Y6Q3G6</accession>
<dbReference type="Gene3D" id="1.20.1260.10">
    <property type="match status" value="1"/>
</dbReference>
<dbReference type="InterPro" id="IPR025419">
    <property type="entry name" value="DUF4142"/>
</dbReference>
<dbReference type="AlphaFoldDB" id="A0A4Y6Q3G6"/>
<evidence type="ECO:0000313" key="4">
    <source>
        <dbReference type="EMBL" id="QDG54545.1"/>
    </source>
</evidence>
<gene>
    <name evidence="4" type="ORF">FIV42_28510</name>
</gene>
<feature type="compositionally biased region" description="Basic and acidic residues" evidence="1">
    <location>
        <begin position="225"/>
        <end position="235"/>
    </location>
</feature>
<dbReference type="OrthoDB" id="5526146at2"/>
<protein>
    <submittedName>
        <fullName evidence="4">DUF4142 domain-containing protein</fullName>
    </submittedName>
</protein>
<feature type="compositionally biased region" description="Acidic residues" evidence="1">
    <location>
        <begin position="202"/>
        <end position="224"/>
    </location>
</feature>